<dbReference type="PROSITE" id="PS50011">
    <property type="entry name" value="PROTEIN_KINASE_DOM"/>
    <property type="match status" value="1"/>
</dbReference>
<keyword evidence="4" id="KW-0547">Nucleotide-binding</keyword>
<dbReference type="CDD" id="cd05123">
    <property type="entry name" value="STKc_AGC"/>
    <property type="match status" value="1"/>
</dbReference>
<dbReference type="GO" id="GO:0005524">
    <property type="term" value="F:ATP binding"/>
    <property type="evidence" value="ECO:0007669"/>
    <property type="project" value="UniProtKB-KW"/>
</dbReference>
<feature type="region of interest" description="Disordered" evidence="7">
    <location>
        <begin position="533"/>
        <end position="557"/>
    </location>
</feature>
<evidence type="ECO:0000256" key="1">
    <source>
        <dbReference type="ARBA" id="ARBA00022527"/>
    </source>
</evidence>
<reference evidence="9 10" key="1">
    <citation type="submission" date="2016-03" db="EMBL/GenBank/DDBJ databases">
        <title>Comparative genomics of Pseudogymnoascus destructans, the fungus causing white-nose syndrome of bats.</title>
        <authorList>
            <person name="Palmer J.M."/>
            <person name="Drees K.P."/>
            <person name="Foster J.T."/>
            <person name="Lindner D.L."/>
        </authorList>
    </citation>
    <scope>NUCLEOTIDE SEQUENCE [LARGE SCALE GENOMIC DNA]</scope>
    <source>
        <strain evidence="9 10">UAMH 10579</strain>
    </source>
</reference>
<dbReference type="InterPro" id="IPR045270">
    <property type="entry name" value="STKc_AGC"/>
</dbReference>
<dbReference type="InterPro" id="IPR036770">
    <property type="entry name" value="Ankyrin_rpt-contain_sf"/>
</dbReference>
<dbReference type="PANTHER" id="PTHR24351">
    <property type="entry name" value="RIBOSOMAL PROTEIN S6 KINASE"/>
    <property type="match status" value="1"/>
</dbReference>
<keyword evidence="10" id="KW-1185">Reference proteome</keyword>
<evidence type="ECO:0000256" key="2">
    <source>
        <dbReference type="ARBA" id="ARBA00022553"/>
    </source>
</evidence>
<keyword evidence="6" id="KW-0067">ATP-binding</keyword>
<dbReference type="InterPro" id="IPR000719">
    <property type="entry name" value="Prot_kinase_dom"/>
</dbReference>
<dbReference type="GO" id="GO:0004674">
    <property type="term" value="F:protein serine/threonine kinase activity"/>
    <property type="evidence" value="ECO:0007669"/>
    <property type="project" value="UniProtKB-KW"/>
</dbReference>
<feature type="domain" description="Protein kinase" evidence="8">
    <location>
        <begin position="180"/>
        <end position="426"/>
    </location>
</feature>
<name>A0A1B8GKC5_9PEZI</name>
<proteinExistence type="predicted"/>
<feature type="compositionally biased region" description="Basic and acidic residues" evidence="7">
    <location>
        <begin position="489"/>
        <end position="508"/>
    </location>
</feature>
<keyword evidence="5" id="KW-0418">Kinase</keyword>
<feature type="compositionally biased region" description="Basic and acidic residues" evidence="7">
    <location>
        <begin position="1"/>
        <end position="16"/>
    </location>
</feature>
<dbReference type="SUPFAM" id="SSF56112">
    <property type="entry name" value="Protein kinase-like (PK-like)"/>
    <property type="match status" value="1"/>
</dbReference>
<keyword evidence="3" id="KW-0808">Transferase</keyword>
<evidence type="ECO:0000256" key="7">
    <source>
        <dbReference type="SAM" id="MobiDB-lite"/>
    </source>
</evidence>
<protein>
    <recommendedName>
        <fullName evidence="8">Protein kinase domain-containing protein</fullName>
    </recommendedName>
</protein>
<accession>A0A1B8GKC5</accession>
<reference evidence="10" key="2">
    <citation type="journal article" date="2018" name="Nat. Commun.">
        <title>Extreme sensitivity to ultraviolet light in the fungal pathogen causing white-nose syndrome of bats.</title>
        <authorList>
            <person name="Palmer J.M."/>
            <person name="Drees K.P."/>
            <person name="Foster J.T."/>
            <person name="Lindner D.L."/>
        </authorList>
    </citation>
    <scope>NUCLEOTIDE SEQUENCE [LARGE SCALE GENOMIC DNA]</scope>
    <source>
        <strain evidence="10">UAMH 10579</strain>
    </source>
</reference>
<gene>
    <name evidence="9" type="ORF">VE01_05812</name>
</gene>
<evidence type="ECO:0000313" key="10">
    <source>
        <dbReference type="Proteomes" id="UP000091956"/>
    </source>
</evidence>
<evidence type="ECO:0000256" key="3">
    <source>
        <dbReference type="ARBA" id="ARBA00022679"/>
    </source>
</evidence>
<keyword evidence="2" id="KW-0597">Phosphoprotein</keyword>
<dbReference type="SUPFAM" id="SSF48403">
    <property type="entry name" value="Ankyrin repeat"/>
    <property type="match status" value="1"/>
</dbReference>
<dbReference type="GeneID" id="28839198"/>
<dbReference type="InterPro" id="IPR011009">
    <property type="entry name" value="Kinase-like_dom_sf"/>
</dbReference>
<organism evidence="9 10">
    <name type="scientific">Pseudogymnoascus verrucosus</name>
    <dbReference type="NCBI Taxonomy" id="342668"/>
    <lineage>
        <taxon>Eukaryota</taxon>
        <taxon>Fungi</taxon>
        <taxon>Dikarya</taxon>
        <taxon>Ascomycota</taxon>
        <taxon>Pezizomycotina</taxon>
        <taxon>Leotiomycetes</taxon>
        <taxon>Thelebolales</taxon>
        <taxon>Thelebolaceae</taxon>
        <taxon>Pseudogymnoascus</taxon>
    </lineage>
</organism>
<evidence type="ECO:0000259" key="8">
    <source>
        <dbReference type="PROSITE" id="PS50011"/>
    </source>
</evidence>
<feature type="region of interest" description="Disordered" evidence="7">
    <location>
        <begin position="1"/>
        <end position="26"/>
    </location>
</feature>
<dbReference type="RefSeq" id="XP_018130036.1">
    <property type="nucleotide sequence ID" value="XM_018275270.1"/>
</dbReference>
<dbReference type="Pfam" id="PF00069">
    <property type="entry name" value="Pkinase"/>
    <property type="match status" value="1"/>
</dbReference>
<dbReference type="EMBL" id="KV460229">
    <property type="protein sequence ID" value="OBT96303.1"/>
    <property type="molecule type" value="Genomic_DNA"/>
</dbReference>
<evidence type="ECO:0000256" key="4">
    <source>
        <dbReference type="ARBA" id="ARBA00022741"/>
    </source>
</evidence>
<dbReference type="AlphaFoldDB" id="A0A1B8GKC5"/>
<dbReference type="OrthoDB" id="1278353at2759"/>
<dbReference type="Proteomes" id="UP000091956">
    <property type="component" value="Unassembled WGS sequence"/>
</dbReference>
<dbReference type="Gene3D" id="3.30.200.20">
    <property type="entry name" value="Phosphorylase Kinase, domain 1"/>
    <property type="match status" value="1"/>
</dbReference>
<dbReference type="FunFam" id="1.10.510.10:FF:000048">
    <property type="entry name" value="Protein kinase C"/>
    <property type="match status" value="1"/>
</dbReference>
<sequence>MSSVKDTVDLGEKDEAPSEIIPLEQSSPHGTGILTVILFQATNLSLPHLGEGSSSVGFADPELHKQWLPYAVLEYEKFQVSAESICWGRKGSVHWMGNPTPIKFDVSASSELIVHLFVRNYDVSKECQVVLLGSIKLDPFLESRTLGTVAVDVQDGSGRVLLEVSYVAKEILPLDDWKMWRVSKEVNTGDLVYVKKEDSGRSYAMKTIPIDQNVSGLDLTYSLYSRIEHPFIASLKFAFKSSKGLSLLSGLADGGHLFSHLQRQRRFDVDVARLYAAELVCVLEYLHGKGIILASLRPENILLDSYGHVSLCSPGLFGLELKDSDHIMPGTPEYPAPEVVLGQETSREVDWWSLGIILYEMLTGLPPFYHAEADERERRIIGEPLPQLPNSLSPTARDILVGLLHKDPKKRLGANGSSEVKAHAFFHDVDWHELLERTYMTPFKPINSTPVFRVEPDKRNPPAVRRQSKGIIYEKMEIFSYTRWNPIDKVRDGNEDTASEKSSSKSEDDGWELVWEPITQEFHFRNRFTNEKRPASLKAPGPVVEAQKPLESSPTAGRNFTTAQDSVELVSHNLPSQVQKKDALAAALKAGYSNHTISQILEYEIDLNTWILYYDERSDGDFVPFLLDNIPTTPLEWAVGHDNLGLVNLFLEKGADANYTCYKTQGTTRHRDLPS</sequence>
<evidence type="ECO:0000256" key="5">
    <source>
        <dbReference type="ARBA" id="ARBA00022777"/>
    </source>
</evidence>
<dbReference type="Gene3D" id="1.10.510.10">
    <property type="entry name" value="Transferase(Phosphotransferase) domain 1"/>
    <property type="match status" value="1"/>
</dbReference>
<evidence type="ECO:0000313" key="9">
    <source>
        <dbReference type="EMBL" id="OBT96303.1"/>
    </source>
</evidence>
<dbReference type="STRING" id="342668.A0A1B8GKC5"/>
<evidence type="ECO:0000256" key="6">
    <source>
        <dbReference type="ARBA" id="ARBA00022840"/>
    </source>
</evidence>
<feature type="region of interest" description="Disordered" evidence="7">
    <location>
        <begin position="489"/>
        <end position="509"/>
    </location>
</feature>
<keyword evidence="1" id="KW-0723">Serine/threonine-protein kinase</keyword>